<dbReference type="Pfam" id="PF05935">
    <property type="entry name" value="Arylsulfotrans"/>
    <property type="match status" value="1"/>
</dbReference>
<comment type="caution">
    <text evidence="3">The sequence shown here is derived from an EMBL/GenBank/DDBJ whole genome shotgun (WGS) entry which is preliminary data.</text>
</comment>
<feature type="transmembrane region" description="Helical" evidence="1">
    <location>
        <begin position="7"/>
        <end position="25"/>
    </location>
</feature>
<reference evidence="3" key="2">
    <citation type="journal article" date="2021" name="PeerJ">
        <title>Extensive microbial diversity within the chicken gut microbiome revealed by metagenomics and culture.</title>
        <authorList>
            <person name="Gilroy R."/>
            <person name="Ravi A."/>
            <person name="Getino M."/>
            <person name="Pursley I."/>
            <person name="Horton D.L."/>
            <person name="Alikhan N.F."/>
            <person name="Baker D."/>
            <person name="Gharbi K."/>
            <person name="Hall N."/>
            <person name="Watson M."/>
            <person name="Adriaenssens E.M."/>
            <person name="Foster-Nyarko E."/>
            <person name="Jarju S."/>
            <person name="Secka A."/>
            <person name="Antonio M."/>
            <person name="Oren A."/>
            <person name="Chaudhuri R.R."/>
            <person name="La Ragione R."/>
            <person name="Hildebrand F."/>
            <person name="Pallen M.J."/>
        </authorList>
    </citation>
    <scope>NUCLEOTIDE SEQUENCE</scope>
    <source>
        <strain evidence="3">CHK195-26880</strain>
    </source>
</reference>
<gene>
    <name evidence="3" type="ORF">IAB59_01970</name>
</gene>
<dbReference type="PANTHER" id="PTHR35340">
    <property type="entry name" value="PQQ ENZYME REPEAT PROTEIN-RELATED"/>
    <property type="match status" value="1"/>
</dbReference>
<reference evidence="3" key="1">
    <citation type="submission" date="2020-10" db="EMBL/GenBank/DDBJ databases">
        <authorList>
            <person name="Gilroy R."/>
        </authorList>
    </citation>
    <scope>NUCLEOTIDE SEQUENCE</scope>
    <source>
        <strain evidence="3">CHK195-26880</strain>
    </source>
</reference>
<organism evidence="3 4">
    <name type="scientific">Candidatus Onthousia faecipullorum</name>
    <dbReference type="NCBI Taxonomy" id="2840887"/>
    <lineage>
        <taxon>Bacteria</taxon>
        <taxon>Bacillati</taxon>
        <taxon>Bacillota</taxon>
        <taxon>Bacilli</taxon>
        <taxon>Candidatus Onthousia</taxon>
    </lineage>
</organism>
<dbReference type="PANTHER" id="PTHR35340:SF10">
    <property type="entry name" value="CYTOPLASMIC PROTEIN"/>
    <property type="match status" value="1"/>
</dbReference>
<evidence type="ECO:0000313" key="3">
    <source>
        <dbReference type="EMBL" id="HIT37231.1"/>
    </source>
</evidence>
<sequence length="649" mass="74283">MKKKKIVIIVVVIILMLVVGCLLVFNNLSTNSKEVKVVSSLIEKESKLEDDFPTELKDIDNADVIVNPYEISPLTALIIFKTEESVSPKVTIEGDDELSTYEYTFDEETEHYLPIYGLYPDRNNAVVVEYGDVSKEFTIATKALPDDFILPTSVDANKDELSNDLYFFTPSSGGYTCAYDVNGDVRWYLTINSIWEVNRLDNGHLMLSTERLVNSPYYMTGLYEMDMLGKIYKEYSLPGGYHHDYYEMPNGNLLVASDDFTSGEGTVEDYIVELDRETGEVVKTFDLKDVLNMEDGKSENWIEYDWFHNNSVWYDEESNSITLSGRHQDAVINIDYDSGDLNWIIGDSTNWSREYQKYFFTPVGDDFEWQWSQHAAMITPEGYVFIFDNGNNKSKNEDEYVPAEDSYSRGVMYKIDTDKMTIEQVFEYGKERGSEFYSPYISDVDYIESEHYIIHSGGIVYVDGKNSNQPAGISGADRLVSDTVEYKDGEVIFEIVLPTNNYRVEKMSLYLENDSFKLSKAERVGSLGETEVTNSELGFILNSKDFKDIEEEHNISITKEVDRLVFTGKFKRGTDVNVILYKNGAKNIYNVPISKKPYTALCVDIFTEEETKEGISVTKYINEDGLSGKYSIYVEVDGTIYNTNRYVEF</sequence>
<dbReference type="SUPFAM" id="SSF50998">
    <property type="entry name" value="Quinoprotein alcohol dehydrogenase-like"/>
    <property type="match status" value="1"/>
</dbReference>
<evidence type="ECO:0000259" key="2">
    <source>
        <dbReference type="Pfam" id="PF17425"/>
    </source>
</evidence>
<dbReference type="InterPro" id="IPR011047">
    <property type="entry name" value="Quinoprotein_ADH-like_sf"/>
</dbReference>
<accession>A0A9D1GAJ8</accession>
<keyword evidence="1" id="KW-0472">Membrane</keyword>
<dbReference type="InterPro" id="IPR010262">
    <property type="entry name" value="Arylsulfotransferase_bact"/>
</dbReference>
<dbReference type="Gene3D" id="2.60.40.3100">
    <property type="entry name" value="Arylsulphate sulphotransferase monomer, N-terminal domain"/>
    <property type="match status" value="1"/>
</dbReference>
<keyword evidence="1" id="KW-0812">Transmembrane</keyword>
<dbReference type="EMBL" id="DVKQ01000024">
    <property type="protein sequence ID" value="HIT37231.1"/>
    <property type="molecule type" value="Genomic_DNA"/>
</dbReference>
<evidence type="ECO:0000256" key="1">
    <source>
        <dbReference type="SAM" id="Phobius"/>
    </source>
</evidence>
<keyword evidence="1" id="KW-1133">Transmembrane helix</keyword>
<dbReference type="InterPro" id="IPR053143">
    <property type="entry name" value="Arylsulfate_ST"/>
</dbReference>
<evidence type="ECO:0000313" key="4">
    <source>
        <dbReference type="Proteomes" id="UP000886833"/>
    </source>
</evidence>
<feature type="domain" description="Arylsulfotransferase N-terminal" evidence="2">
    <location>
        <begin position="64"/>
        <end position="135"/>
    </location>
</feature>
<protein>
    <submittedName>
        <fullName evidence="3">Aryl-sulfate sulfotransferase</fullName>
    </submittedName>
</protein>
<name>A0A9D1GAJ8_9FIRM</name>
<dbReference type="InterPro" id="IPR038477">
    <property type="entry name" value="ASST_N_sf"/>
</dbReference>
<dbReference type="Proteomes" id="UP000886833">
    <property type="component" value="Unassembled WGS sequence"/>
</dbReference>
<dbReference type="AlphaFoldDB" id="A0A9D1GAJ8"/>
<dbReference type="PROSITE" id="PS51257">
    <property type="entry name" value="PROKAR_LIPOPROTEIN"/>
    <property type="match status" value="1"/>
</dbReference>
<dbReference type="InterPro" id="IPR035391">
    <property type="entry name" value="Arylsulfotran_N"/>
</dbReference>
<proteinExistence type="predicted"/>
<dbReference type="Pfam" id="PF17425">
    <property type="entry name" value="Arylsulfotran_N"/>
    <property type="match status" value="1"/>
</dbReference>
<dbReference type="GO" id="GO:0004062">
    <property type="term" value="F:aryl sulfotransferase activity"/>
    <property type="evidence" value="ECO:0007669"/>
    <property type="project" value="InterPro"/>
</dbReference>